<evidence type="ECO:0000313" key="2">
    <source>
        <dbReference type="Proteomes" id="UP000007842"/>
    </source>
</evidence>
<dbReference type="EMBL" id="CP003219">
    <property type="protein sequence ID" value="AEW93058.1"/>
    <property type="molecule type" value="Genomic_DNA"/>
</dbReference>
<keyword evidence="2" id="KW-1185">Reference proteome</keyword>
<dbReference type="InterPro" id="IPR021607">
    <property type="entry name" value="DUF3224"/>
</dbReference>
<proteinExistence type="predicted"/>
<dbReference type="RefSeq" id="WP_014141455.1">
    <property type="nucleotide sequence ID" value="NC_016111.1"/>
</dbReference>
<organism evidence="1 2">
    <name type="scientific">Streptantibioticus cattleyicolor (strain ATCC 35852 / DSM 46488 / JCM 4925 / NBRC 14057 / NRRL 8057)</name>
    <name type="common">Streptomyces cattleya</name>
    <dbReference type="NCBI Taxonomy" id="1003195"/>
    <lineage>
        <taxon>Bacteria</taxon>
        <taxon>Bacillati</taxon>
        <taxon>Actinomycetota</taxon>
        <taxon>Actinomycetes</taxon>
        <taxon>Kitasatosporales</taxon>
        <taxon>Streptomycetaceae</taxon>
        <taxon>Streptantibioticus</taxon>
    </lineage>
</organism>
<accession>F8JU47</accession>
<evidence type="ECO:0000313" key="1">
    <source>
        <dbReference type="EMBL" id="AEW93058.1"/>
    </source>
</evidence>
<dbReference type="KEGG" id="sct:SCAT_0679"/>
<accession>G8WTH5</accession>
<gene>
    <name evidence="1" type="ordered locus">SCATT_06870</name>
</gene>
<dbReference type="KEGG" id="scy:SCATT_06870"/>
<sequence length="138" mass="14147">MTEQPTAGTFACDNWQEKPAAGEADNGVRTARASSVNIYRGLVEGTGHCEYTLVYRSGGDGVFSGYERITGAVAGRKGSLVLEHRGTFSATTISCALTVVPGSGTDELTGVTGSGGFTASHGEEATAYAFEAEWAAAG</sequence>
<protein>
    <recommendedName>
        <fullName evidence="3">DUF3224 domain-containing protein</fullName>
    </recommendedName>
</protein>
<dbReference type="OrthoDB" id="7947478at2"/>
<evidence type="ECO:0008006" key="3">
    <source>
        <dbReference type="Google" id="ProtNLM"/>
    </source>
</evidence>
<dbReference type="InterPro" id="IPR023159">
    <property type="entry name" value="SO1590-like_sf"/>
</dbReference>
<dbReference type="SUPFAM" id="SSF159238">
    <property type="entry name" value="SO1590-like"/>
    <property type="match status" value="1"/>
</dbReference>
<dbReference type="AlphaFoldDB" id="F8JU47"/>
<dbReference type="Proteomes" id="UP000007842">
    <property type="component" value="Chromosome"/>
</dbReference>
<name>F8JU47_STREN</name>
<dbReference type="STRING" id="1003195.SCATT_06870"/>
<dbReference type="HOGENOM" id="CLU_111671_2_0_11"/>
<dbReference type="PATRIC" id="fig|1003195.11.peg.2287"/>
<dbReference type="Pfam" id="PF11528">
    <property type="entry name" value="DUF3224"/>
    <property type="match status" value="1"/>
</dbReference>
<reference evidence="2" key="1">
    <citation type="submission" date="2011-12" db="EMBL/GenBank/DDBJ databases">
        <title>Complete genome sequence of Streptomyces cattleya strain DSM 46488.</title>
        <authorList>
            <person name="Ou H.-Y."/>
            <person name="Li P."/>
            <person name="Zhao C."/>
            <person name="O'Hagan D."/>
            <person name="Deng Z."/>
        </authorList>
    </citation>
    <scope>NUCLEOTIDE SEQUENCE [LARGE SCALE GENOMIC DNA]</scope>
    <source>
        <strain evidence="2">ATCC 35852 / DSM 46488 / JCM 4925 / NBRC 14057 / NRRL 8057</strain>
    </source>
</reference>
<dbReference type="eggNOG" id="ENOG50331JQ">
    <property type="taxonomic scope" value="Bacteria"/>
</dbReference>
<dbReference type="Gene3D" id="2.40.350.10">
    <property type="entry name" value="SO1590-like"/>
    <property type="match status" value="1"/>
</dbReference>